<proteinExistence type="predicted"/>
<name>A0ACB9HQM5_9ASTR</name>
<protein>
    <submittedName>
        <fullName evidence="1">Uncharacterized protein</fullName>
    </submittedName>
</protein>
<gene>
    <name evidence="1" type="ORF">L1987_32991</name>
</gene>
<sequence>MMVACMKIVSLKIYGNHSKRKTRMKVLFQRMHVNEADNIQKKEAENLEANGKDLDGYVLLEEEDDPDEEDSN</sequence>
<organism evidence="1 2">
    <name type="scientific">Smallanthus sonchifolius</name>
    <dbReference type="NCBI Taxonomy" id="185202"/>
    <lineage>
        <taxon>Eukaryota</taxon>
        <taxon>Viridiplantae</taxon>
        <taxon>Streptophyta</taxon>
        <taxon>Embryophyta</taxon>
        <taxon>Tracheophyta</taxon>
        <taxon>Spermatophyta</taxon>
        <taxon>Magnoliopsida</taxon>
        <taxon>eudicotyledons</taxon>
        <taxon>Gunneridae</taxon>
        <taxon>Pentapetalae</taxon>
        <taxon>asterids</taxon>
        <taxon>campanulids</taxon>
        <taxon>Asterales</taxon>
        <taxon>Asteraceae</taxon>
        <taxon>Asteroideae</taxon>
        <taxon>Heliantheae alliance</taxon>
        <taxon>Millerieae</taxon>
        <taxon>Smallanthus</taxon>
    </lineage>
</organism>
<evidence type="ECO:0000313" key="1">
    <source>
        <dbReference type="EMBL" id="KAI3797728.1"/>
    </source>
</evidence>
<comment type="caution">
    <text evidence="1">The sequence shown here is derived from an EMBL/GenBank/DDBJ whole genome shotgun (WGS) entry which is preliminary data.</text>
</comment>
<reference evidence="1 2" key="2">
    <citation type="journal article" date="2022" name="Mol. Ecol. Resour.">
        <title>The genomes of chicory, endive, great burdock and yacon provide insights into Asteraceae paleo-polyploidization history and plant inulin production.</title>
        <authorList>
            <person name="Fan W."/>
            <person name="Wang S."/>
            <person name="Wang H."/>
            <person name="Wang A."/>
            <person name="Jiang F."/>
            <person name="Liu H."/>
            <person name="Zhao H."/>
            <person name="Xu D."/>
            <person name="Zhang Y."/>
        </authorList>
    </citation>
    <scope>NUCLEOTIDE SEQUENCE [LARGE SCALE GENOMIC DNA]</scope>
    <source>
        <strain evidence="2">cv. Yunnan</strain>
        <tissue evidence="1">Leaves</tissue>
    </source>
</reference>
<accession>A0ACB9HQM5</accession>
<evidence type="ECO:0000313" key="2">
    <source>
        <dbReference type="Proteomes" id="UP001056120"/>
    </source>
</evidence>
<dbReference type="EMBL" id="CM042028">
    <property type="protein sequence ID" value="KAI3797728.1"/>
    <property type="molecule type" value="Genomic_DNA"/>
</dbReference>
<reference evidence="2" key="1">
    <citation type="journal article" date="2022" name="Mol. Ecol. Resour.">
        <title>The genomes of chicory, endive, great burdock and yacon provide insights into Asteraceae palaeo-polyploidization history and plant inulin production.</title>
        <authorList>
            <person name="Fan W."/>
            <person name="Wang S."/>
            <person name="Wang H."/>
            <person name="Wang A."/>
            <person name="Jiang F."/>
            <person name="Liu H."/>
            <person name="Zhao H."/>
            <person name="Xu D."/>
            <person name="Zhang Y."/>
        </authorList>
    </citation>
    <scope>NUCLEOTIDE SEQUENCE [LARGE SCALE GENOMIC DNA]</scope>
    <source>
        <strain evidence="2">cv. Yunnan</strain>
    </source>
</reference>
<keyword evidence="2" id="KW-1185">Reference proteome</keyword>
<dbReference type="Proteomes" id="UP001056120">
    <property type="component" value="Linkage Group LG11"/>
</dbReference>